<dbReference type="InterPro" id="IPR047995">
    <property type="entry name" value="Choice_anch_K"/>
</dbReference>
<keyword evidence="2" id="KW-1185">Reference proteome</keyword>
<protein>
    <submittedName>
        <fullName evidence="1">Uncharacterized protein</fullName>
    </submittedName>
</protein>
<dbReference type="NCBIfam" id="NF038131">
    <property type="entry name" value="choice_anch_K"/>
    <property type="match status" value="1"/>
</dbReference>
<dbReference type="EMBL" id="CP036425">
    <property type="protein sequence ID" value="QDU35490.1"/>
    <property type="molecule type" value="Genomic_DNA"/>
</dbReference>
<dbReference type="AlphaFoldDB" id="A0A517YZ38"/>
<proteinExistence type="predicted"/>
<organism evidence="1 2">
    <name type="scientific">Poriferisphaera corsica</name>
    <dbReference type="NCBI Taxonomy" id="2528020"/>
    <lineage>
        <taxon>Bacteria</taxon>
        <taxon>Pseudomonadati</taxon>
        <taxon>Planctomycetota</taxon>
        <taxon>Phycisphaerae</taxon>
        <taxon>Phycisphaerales</taxon>
        <taxon>Phycisphaeraceae</taxon>
        <taxon>Poriferisphaera</taxon>
    </lineage>
</organism>
<dbReference type="KEGG" id="pcor:KS4_35730"/>
<name>A0A517YZ38_9BACT</name>
<sequence length="157" mass="17820">MKFPTMTTLTADMSSLNTKASVFEIGRISHYHNPADREAIDLTVTLQFDHPNLDRRVFTFALESKNNHHGRDTIYITHNDVSRCSFQLETHTYAVRLLGFGNDPLNLTRSTQMHKATHNTEKLFAEFIDITNPKDVTSAPLAEPFTILGLIAVQRPH</sequence>
<gene>
    <name evidence="1" type="ORF">KS4_35730</name>
</gene>
<dbReference type="OrthoDB" id="508637at2"/>
<dbReference type="RefSeq" id="WP_145080913.1">
    <property type="nucleotide sequence ID" value="NZ_CP036425.1"/>
</dbReference>
<evidence type="ECO:0000313" key="1">
    <source>
        <dbReference type="EMBL" id="QDU35490.1"/>
    </source>
</evidence>
<accession>A0A517YZ38</accession>
<dbReference type="Proteomes" id="UP000317369">
    <property type="component" value="Chromosome"/>
</dbReference>
<reference evidence="1 2" key="1">
    <citation type="submission" date="2019-02" db="EMBL/GenBank/DDBJ databases">
        <title>Deep-cultivation of Planctomycetes and their phenomic and genomic characterization uncovers novel biology.</title>
        <authorList>
            <person name="Wiegand S."/>
            <person name="Jogler M."/>
            <person name="Boedeker C."/>
            <person name="Pinto D."/>
            <person name="Vollmers J."/>
            <person name="Rivas-Marin E."/>
            <person name="Kohn T."/>
            <person name="Peeters S.H."/>
            <person name="Heuer A."/>
            <person name="Rast P."/>
            <person name="Oberbeckmann S."/>
            <person name="Bunk B."/>
            <person name="Jeske O."/>
            <person name="Meyerdierks A."/>
            <person name="Storesund J.E."/>
            <person name="Kallscheuer N."/>
            <person name="Luecker S."/>
            <person name="Lage O.M."/>
            <person name="Pohl T."/>
            <person name="Merkel B.J."/>
            <person name="Hornburger P."/>
            <person name="Mueller R.-W."/>
            <person name="Bruemmer F."/>
            <person name="Labrenz M."/>
            <person name="Spormann A.M."/>
            <person name="Op den Camp H."/>
            <person name="Overmann J."/>
            <person name="Amann R."/>
            <person name="Jetten M.S.M."/>
            <person name="Mascher T."/>
            <person name="Medema M.H."/>
            <person name="Devos D.P."/>
            <person name="Kaster A.-K."/>
            <person name="Ovreas L."/>
            <person name="Rohde M."/>
            <person name="Galperin M.Y."/>
            <person name="Jogler C."/>
        </authorList>
    </citation>
    <scope>NUCLEOTIDE SEQUENCE [LARGE SCALE GENOMIC DNA]</scope>
    <source>
        <strain evidence="1 2">KS4</strain>
    </source>
</reference>
<evidence type="ECO:0000313" key="2">
    <source>
        <dbReference type="Proteomes" id="UP000317369"/>
    </source>
</evidence>